<evidence type="ECO:0000313" key="1">
    <source>
        <dbReference type="EMBL" id="GAA0589378.1"/>
    </source>
</evidence>
<organism evidence="1 2">
    <name type="scientific">Paenochrobactrum glaciei</name>
    <dbReference type="NCBI Taxonomy" id="486407"/>
    <lineage>
        <taxon>Bacteria</taxon>
        <taxon>Pseudomonadati</taxon>
        <taxon>Pseudomonadota</taxon>
        <taxon>Alphaproteobacteria</taxon>
        <taxon>Hyphomicrobiales</taxon>
        <taxon>Brucellaceae</taxon>
        <taxon>Paenochrobactrum</taxon>
    </lineage>
</organism>
<protein>
    <recommendedName>
        <fullName evidence="3">Hemin uptake protein HemP</fullName>
    </recommendedName>
</protein>
<accession>A0ABN1FEX5</accession>
<evidence type="ECO:0000313" key="2">
    <source>
        <dbReference type="Proteomes" id="UP001424441"/>
    </source>
</evidence>
<evidence type="ECO:0008006" key="3">
    <source>
        <dbReference type="Google" id="ProtNLM"/>
    </source>
</evidence>
<reference evidence="1 2" key="1">
    <citation type="journal article" date="2019" name="Int. J. Syst. Evol. Microbiol.">
        <title>The Global Catalogue of Microorganisms (GCM) 10K type strain sequencing project: providing services to taxonomists for standard genome sequencing and annotation.</title>
        <authorList>
            <consortium name="The Broad Institute Genomics Platform"/>
            <consortium name="The Broad Institute Genome Sequencing Center for Infectious Disease"/>
            <person name="Wu L."/>
            <person name="Ma J."/>
        </authorList>
    </citation>
    <scope>NUCLEOTIDE SEQUENCE [LARGE SCALE GENOMIC DNA]</scope>
    <source>
        <strain evidence="1 2">JCM 15115</strain>
    </source>
</reference>
<keyword evidence="2" id="KW-1185">Reference proteome</keyword>
<sequence>MNRRVDIDLEVQWPPARASEKWSVPEQQAPEQILPDELLNRDMMQELPSDEEVLAAAKAVDEDLKTYGSSELFEGAKEVGIKHAGSVYRLKITRQGKLILNK</sequence>
<dbReference type="Proteomes" id="UP001424441">
    <property type="component" value="Unassembled WGS sequence"/>
</dbReference>
<name>A0ABN1FEX5_9HYPH</name>
<dbReference type="InterPro" id="IPR019600">
    <property type="entry name" value="Hemin_uptake_protein_HemP"/>
</dbReference>
<proteinExistence type="predicted"/>
<comment type="caution">
    <text evidence="1">The sequence shown here is derived from an EMBL/GenBank/DDBJ whole genome shotgun (WGS) entry which is preliminary data.</text>
</comment>
<dbReference type="Pfam" id="PF10636">
    <property type="entry name" value="hemP"/>
    <property type="match status" value="1"/>
</dbReference>
<dbReference type="Gene3D" id="2.10.70.10">
    <property type="entry name" value="Complement Module, domain 1"/>
    <property type="match status" value="1"/>
</dbReference>
<dbReference type="EMBL" id="BAAADE010000001">
    <property type="protein sequence ID" value="GAA0589378.1"/>
    <property type="molecule type" value="Genomic_DNA"/>
</dbReference>
<gene>
    <name evidence="1" type="ORF">GCM10008943_00490</name>
</gene>